<dbReference type="Proteomes" id="UP001143856">
    <property type="component" value="Unassembled WGS sequence"/>
</dbReference>
<reference evidence="1" key="1">
    <citation type="submission" date="2022-10" db="EMBL/GenBank/DDBJ databases">
        <title>Genome Sequence of Xylaria curta.</title>
        <authorList>
            <person name="Buettner E."/>
        </authorList>
    </citation>
    <scope>NUCLEOTIDE SEQUENCE</scope>
    <source>
        <strain evidence="1">Babe10</strain>
    </source>
</reference>
<evidence type="ECO:0000313" key="2">
    <source>
        <dbReference type="Proteomes" id="UP001143856"/>
    </source>
</evidence>
<evidence type="ECO:0000313" key="1">
    <source>
        <dbReference type="EMBL" id="KAJ2973888.1"/>
    </source>
</evidence>
<keyword evidence="2" id="KW-1185">Reference proteome</keyword>
<organism evidence="1 2">
    <name type="scientific">Xylaria curta</name>
    <dbReference type="NCBI Taxonomy" id="42375"/>
    <lineage>
        <taxon>Eukaryota</taxon>
        <taxon>Fungi</taxon>
        <taxon>Dikarya</taxon>
        <taxon>Ascomycota</taxon>
        <taxon>Pezizomycotina</taxon>
        <taxon>Sordariomycetes</taxon>
        <taxon>Xylariomycetidae</taxon>
        <taxon>Xylariales</taxon>
        <taxon>Xylariaceae</taxon>
        <taxon>Xylaria</taxon>
    </lineage>
</organism>
<comment type="caution">
    <text evidence="1">The sequence shown here is derived from an EMBL/GenBank/DDBJ whole genome shotgun (WGS) entry which is preliminary data.</text>
</comment>
<accession>A0ACC1N4G9</accession>
<sequence>MEQDAAALQQVDEENELKAIAMRPKSSTGTSFLLPVEADIDTSPYASPLLTIHLADGPPLSIHKRLLDKCPNLSSACRNSTILHLANVPSSAGHVLTHYLFTGVYECLKPRTQCHKTNAAEFATAIRVYEVALEYELLELASLAGDEIEKLGARLPVLQLFDVLKDTLPNHSIDDMRLQSYLKLLFAPSSTTLSCC</sequence>
<gene>
    <name evidence="1" type="ORF">NUW58_g8827</name>
</gene>
<proteinExistence type="predicted"/>
<dbReference type="EMBL" id="JAPDGR010002856">
    <property type="protein sequence ID" value="KAJ2973888.1"/>
    <property type="molecule type" value="Genomic_DNA"/>
</dbReference>
<name>A0ACC1N4G9_9PEZI</name>
<protein>
    <submittedName>
        <fullName evidence="1">Uncharacterized protein</fullName>
    </submittedName>
</protein>